<feature type="region of interest" description="Disordered" evidence="1">
    <location>
        <begin position="1"/>
        <end position="78"/>
    </location>
</feature>
<reference evidence="2" key="1">
    <citation type="submission" date="2020-02" db="EMBL/GenBank/DDBJ databases">
        <authorList>
            <person name="Meier V. D."/>
        </authorList>
    </citation>
    <scope>NUCLEOTIDE SEQUENCE</scope>
    <source>
        <strain evidence="2">AVDCRST_MAG01</strain>
    </source>
</reference>
<protein>
    <submittedName>
        <fullName evidence="2">Transposase</fullName>
    </submittedName>
</protein>
<feature type="compositionally biased region" description="Basic and acidic residues" evidence="1">
    <location>
        <begin position="7"/>
        <end position="18"/>
    </location>
</feature>
<name>A0A6J4QMM1_9ACTN</name>
<feature type="compositionally biased region" description="Basic and acidic residues" evidence="1">
    <location>
        <begin position="30"/>
        <end position="51"/>
    </location>
</feature>
<evidence type="ECO:0000256" key="1">
    <source>
        <dbReference type="SAM" id="MobiDB-lite"/>
    </source>
</evidence>
<accession>A0A6J4QMM1</accession>
<dbReference type="EMBL" id="CADCUW010000569">
    <property type="protein sequence ID" value="CAA9449303.1"/>
    <property type="molecule type" value="Genomic_DNA"/>
</dbReference>
<proteinExistence type="predicted"/>
<organism evidence="2">
    <name type="scientific">uncultured Rubrobacteraceae bacterium</name>
    <dbReference type="NCBI Taxonomy" id="349277"/>
    <lineage>
        <taxon>Bacteria</taxon>
        <taxon>Bacillati</taxon>
        <taxon>Actinomycetota</taxon>
        <taxon>Rubrobacteria</taxon>
        <taxon>Rubrobacterales</taxon>
        <taxon>Rubrobacteraceae</taxon>
        <taxon>environmental samples</taxon>
    </lineage>
</organism>
<gene>
    <name evidence="2" type="ORF">AVDCRST_MAG01-01-4398</name>
</gene>
<evidence type="ECO:0000313" key="2">
    <source>
        <dbReference type="EMBL" id="CAA9449303.1"/>
    </source>
</evidence>
<dbReference type="AlphaFoldDB" id="A0A6J4QMM1"/>
<sequence length="78" mass="8287">GWRSPRTGRERGGRDHLPGRPRVRFATLALRRDGEDPPAARHNGGGDERGEAAGVVRRGAEGPNPPFGLREVGVGGLL</sequence>
<feature type="non-terminal residue" evidence="2">
    <location>
        <position position="1"/>
    </location>
</feature>
<feature type="non-terminal residue" evidence="2">
    <location>
        <position position="78"/>
    </location>
</feature>